<organism evidence="1 2">
    <name type="scientific">Galbibacter pacificus</name>
    <dbReference type="NCBI Taxonomy" id="2996052"/>
    <lineage>
        <taxon>Bacteria</taxon>
        <taxon>Pseudomonadati</taxon>
        <taxon>Bacteroidota</taxon>
        <taxon>Flavobacteriia</taxon>
        <taxon>Flavobacteriales</taxon>
        <taxon>Flavobacteriaceae</taxon>
        <taxon>Galbibacter</taxon>
    </lineage>
</organism>
<comment type="caution">
    <text evidence="1">The sequence shown here is derived from an EMBL/GenBank/DDBJ whole genome shotgun (WGS) entry which is preliminary data.</text>
</comment>
<sequence length="101" mass="11826">MNVIKPIHTPQSLLFIPRYEADTVTIWLLDELLEKSYEYTSAVTYLDGYMTAEITHDFKEGDNYSYEISDMDGNLMYRGKIFITDQNDIQNYKVDPDLLTL</sequence>
<evidence type="ECO:0000313" key="1">
    <source>
        <dbReference type="EMBL" id="MDG3585474.1"/>
    </source>
</evidence>
<name>A0ABT6FQY7_9FLAO</name>
<dbReference type="RefSeq" id="WP_277899260.1">
    <property type="nucleotide sequence ID" value="NZ_JAPMUA010000002.1"/>
</dbReference>
<keyword evidence="2" id="KW-1185">Reference proteome</keyword>
<gene>
    <name evidence="1" type="ORF">OSR52_06290</name>
</gene>
<reference evidence="1" key="1">
    <citation type="submission" date="2022-11" db="EMBL/GenBank/DDBJ databases">
        <title>High-quality draft genome sequence of Galbibacter sp. strain CMA-7.</title>
        <authorList>
            <person name="Wei L."/>
            <person name="Dong C."/>
            <person name="Shao Z."/>
        </authorList>
    </citation>
    <scope>NUCLEOTIDE SEQUENCE</scope>
    <source>
        <strain evidence="1">CMA-7</strain>
    </source>
</reference>
<accession>A0ABT6FQY7</accession>
<protein>
    <submittedName>
        <fullName evidence="1">Uncharacterized protein</fullName>
    </submittedName>
</protein>
<dbReference type="EMBL" id="JAPMUA010000002">
    <property type="protein sequence ID" value="MDG3585474.1"/>
    <property type="molecule type" value="Genomic_DNA"/>
</dbReference>
<proteinExistence type="predicted"/>
<evidence type="ECO:0000313" key="2">
    <source>
        <dbReference type="Proteomes" id="UP001153642"/>
    </source>
</evidence>
<dbReference type="Proteomes" id="UP001153642">
    <property type="component" value="Unassembled WGS sequence"/>
</dbReference>